<proteinExistence type="predicted"/>
<gene>
    <name evidence="2" type="ORF">M0L44_11415</name>
</gene>
<evidence type="ECO:0000256" key="1">
    <source>
        <dbReference type="ARBA" id="ARBA00022729"/>
    </source>
</evidence>
<name>A0ABT1BM70_9BURK</name>
<dbReference type="Gene3D" id="3.40.190.10">
    <property type="entry name" value="Periplasmic binding protein-like II"/>
    <property type="match status" value="2"/>
</dbReference>
<evidence type="ECO:0000313" key="2">
    <source>
        <dbReference type="EMBL" id="MCO5977319.1"/>
    </source>
</evidence>
<protein>
    <submittedName>
        <fullName evidence="2">Extracellular solute-binding protein</fullName>
    </submittedName>
</protein>
<dbReference type="SUPFAM" id="SSF53850">
    <property type="entry name" value="Periplasmic binding protein-like II"/>
    <property type="match status" value="1"/>
</dbReference>
<accession>A0ABT1BM70</accession>
<reference evidence="2 3" key="1">
    <citation type="submission" date="2022-06" db="EMBL/GenBank/DDBJ databases">
        <title>Ideonella sp. NS12-5 Genome sequencing and assembly.</title>
        <authorList>
            <person name="Jung Y."/>
        </authorList>
    </citation>
    <scope>NUCLEOTIDE SEQUENCE [LARGE SCALE GENOMIC DNA]</scope>
    <source>
        <strain evidence="2 3">NS12-5</strain>
    </source>
</reference>
<dbReference type="PANTHER" id="PTHR30006:SF24">
    <property type="entry name" value="SLL0237 PROTEIN"/>
    <property type="match status" value="1"/>
</dbReference>
<dbReference type="InterPro" id="IPR006311">
    <property type="entry name" value="TAT_signal"/>
</dbReference>
<comment type="caution">
    <text evidence="2">The sequence shown here is derived from an EMBL/GenBank/DDBJ whole genome shotgun (WGS) entry which is preliminary data.</text>
</comment>
<dbReference type="RefSeq" id="WP_252769834.1">
    <property type="nucleotide sequence ID" value="NZ_JAMXMC010000006.1"/>
</dbReference>
<organism evidence="2 3">
    <name type="scientific">Ideonella oryzae</name>
    <dbReference type="NCBI Taxonomy" id="2937441"/>
    <lineage>
        <taxon>Bacteria</taxon>
        <taxon>Pseudomonadati</taxon>
        <taxon>Pseudomonadota</taxon>
        <taxon>Betaproteobacteria</taxon>
        <taxon>Burkholderiales</taxon>
        <taxon>Sphaerotilaceae</taxon>
        <taxon>Ideonella</taxon>
    </lineage>
</organism>
<evidence type="ECO:0000313" key="3">
    <source>
        <dbReference type="Proteomes" id="UP001204851"/>
    </source>
</evidence>
<dbReference type="Pfam" id="PF13343">
    <property type="entry name" value="SBP_bac_6"/>
    <property type="match status" value="1"/>
</dbReference>
<sequence>MTSTSRWTRRDWLRGLAAGLAGGTGWAQGAEPGAGIGAGTVVVLTSYAEELSVRYQALFERLHPGTRVEILWRQSADALAYLRRSRGEVDVYWAPAPGNFSALAGEGRFAPLQATRREGRALAHAVAGRPIDDLQGRYAAFELAGYGIAYHPAAVRRLGRPAPRDWADLVHPAYAGQIQIPIPGRIGFAPVLIETLLQGSGWDAGWALLAALGANADFGAASDASPGPDQVVSGARAARLTIDFFANQAIAGGAPLAFVYPRRTAYNPAQIGVLADAPHPVLAQAFAALCLSEPGQTLLLHPDVRRLPVRPGLYGAHPDLPARPFAPGNLAYDGSLTRERNGLVAALFDLALVQRHGEQAALWAALHRAEAARPGAGALREARALLSAPPVSQAQQDDPALRQRLAWPERRPGQDEPAPDPARGVLLAHWAADRDARLQAARQILAREPAAGLA</sequence>
<dbReference type="Proteomes" id="UP001204851">
    <property type="component" value="Unassembled WGS sequence"/>
</dbReference>
<dbReference type="EMBL" id="JAMXMC010000006">
    <property type="protein sequence ID" value="MCO5977319.1"/>
    <property type="molecule type" value="Genomic_DNA"/>
</dbReference>
<dbReference type="PROSITE" id="PS51318">
    <property type="entry name" value="TAT"/>
    <property type="match status" value="1"/>
</dbReference>
<keyword evidence="1" id="KW-0732">Signal</keyword>
<keyword evidence="3" id="KW-1185">Reference proteome</keyword>
<dbReference type="PANTHER" id="PTHR30006">
    <property type="entry name" value="THIAMINE-BINDING PERIPLASMIC PROTEIN-RELATED"/>
    <property type="match status" value="1"/>
</dbReference>